<protein>
    <recommendedName>
        <fullName evidence="4">Carboxylesterase type B domain-containing protein</fullName>
    </recommendedName>
</protein>
<dbReference type="InterPro" id="IPR019826">
    <property type="entry name" value="Carboxylesterase_B_AS"/>
</dbReference>
<dbReference type="PANTHER" id="PTHR11559">
    <property type="entry name" value="CARBOXYLESTERASE"/>
    <property type="match status" value="1"/>
</dbReference>
<sequence>MSNSSNQDFLFVNKTASSEELTRSAPRENAQILSYVQQARRSAERARSRRGLHAAYTSTFLAHPPDHHGEGSVGKNHAEEAETWRQEPPRLPSQYPTHNSSDPFHSTVAGTHAGTHALLRCTFAPGSRWNFLAEAFAPPSLRSREILVTRHDGIIEERQRRCVEDAVLMYATLGYGSSLLAWTTGTRDEGRPSEFFMEKALQQLRLRLSGRAPVVDDWLLISIYSLAIAEVWNGSPSLWEKFPKIHALATATRREALRASRTHLEMLRRLAEENGGWGKLDPYLLDSALLADKYLAIADGKRPVLLPWILTPDPDDAIISNIDLESSEDDLPHLGRNLIGQVSDEQLKRVIQSVVEHARIASMAWENTHSMNTELEQRLFRRHQRLSLQLHQLSFDLSSEKDQCICLTALMVLLGSTSHRGPHVAAQIPAGRLQILLARGVPPQEDGLSGDLLVWILFSGAMYAKSPTGELRFRAPVAPEENRGTIQNGEQPRTCPQGVPLWQAKAVIPIEKYNNPNVPFTVEAWIEDIRKGQLPPPPANVTPPTEDCLFLDVHVPKRVLRKAKNPSFKGAPVLFWIHGGGNVLASKTQFPIPAFFPDGLMSHASTDEPAEDIIFIAINYRLGAFGFSSGPEVSKDGDLNAGFLDQRFALEWVQEYVGLFGGDKERVTVMGESGGGSSALFQMTAYGGRQSPRLFSQVISQSPAAMPGPPPPDTFNDFLALLNVSSIAEARQAPEQAIIAANALQIQRAPTTSYLYSPVVDGDFVTADLAVMLRDGHFDDSISVLSSHNTFEGGFFFDPTVETEEEFEAWLKRSIPGLDGDEGRLQHVANTLYPATFDGSLGYDNQATRQMSVWGEGAIDCTFRVLADAFKDSGYAYEFAIAPGVHIQDLRYTFNSPSSPAPFPKAQNAMQTVIASFVKTGVPRLSDGTPFPHWGGDRSLVQITGTGTQTLASRVNNTRCDWWRDGFSA</sequence>
<dbReference type="InterPro" id="IPR002018">
    <property type="entry name" value="CarbesteraseB"/>
</dbReference>
<keyword evidence="2" id="KW-0378">Hydrolase</keyword>
<accession>A0AAE8N2F5</accession>
<dbReference type="SUPFAM" id="SSF53474">
    <property type="entry name" value="alpha/beta-Hydrolases"/>
    <property type="match status" value="1"/>
</dbReference>
<feature type="region of interest" description="Disordered" evidence="3">
    <location>
        <begin position="61"/>
        <end position="100"/>
    </location>
</feature>
<dbReference type="PROSITE" id="PS00122">
    <property type="entry name" value="CARBOXYLESTERASE_B_1"/>
    <property type="match status" value="1"/>
</dbReference>
<evidence type="ECO:0000256" key="3">
    <source>
        <dbReference type="SAM" id="MobiDB-lite"/>
    </source>
</evidence>
<reference evidence="5" key="1">
    <citation type="submission" date="2018-03" db="EMBL/GenBank/DDBJ databases">
        <authorList>
            <person name="Guldener U."/>
        </authorList>
    </citation>
    <scope>NUCLEOTIDE SEQUENCE</scope>
</reference>
<dbReference type="Pfam" id="PF00135">
    <property type="entry name" value="COesterase"/>
    <property type="match status" value="1"/>
</dbReference>
<dbReference type="InterPro" id="IPR029058">
    <property type="entry name" value="AB_hydrolase_fold"/>
</dbReference>
<evidence type="ECO:0000313" key="6">
    <source>
        <dbReference type="Proteomes" id="UP001187682"/>
    </source>
</evidence>
<comment type="similarity">
    <text evidence="1">Belongs to the type-B carboxylesterase/lipase family.</text>
</comment>
<proteinExistence type="inferred from homology"/>
<gene>
    <name evidence="5" type="ORF">DNG_06962</name>
</gene>
<evidence type="ECO:0000256" key="1">
    <source>
        <dbReference type="ARBA" id="ARBA00005964"/>
    </source>
</evidence>
<feature type="compositionally biased region" description="Basic and acidic residues" evidence="3">
    <location>
        <begin position="64"/>
        <end position="88"/>
    </location>
</feature>
<dbReference type="Gene3D" id="3.40.50.1820">
    <property type="entry name" value="alpha/beta hydrolase"/>
    <property type="match status" value="1"/>
</dbReference>
<keyword evidence="6" id="KW-1185">Reference proteome</keyword>
<evidence type="ECO:0000259" key="4">
    <source>
        <dbReference type="Pfam" id="PF00135"/>
    </source>
</evidence>
<dbReference type="Proteomes" id="UP001187682">
    <property type="component" value="Unassembled WGS sequence"/>
</dbReference>
<dbReference type="EMBL" id="ONZQ02000010">
    <property type="protein sequence ID" value="SPO04279.1"/>
    <property type="molecule type" value="Genomic_DNA"/>
</dbReference>
<comment type="caution">
    <text evidence="5">The sequence shown here is derived from an EMBL/GenBank/DDBJ whole genome shotgun (WGS) entry which is preliminary data.</text>
</comment>
<evidence type="ECO:0000256" key="2">
    <source>
        <dbReference type="ARBA" id="ARBA00022801"/>
    </source>
</evidence>
<dbReference type="AlphaFoldDB" id="A0AAE8N2F5"/>
<evidence type="ECO:0000313" key="5">
    <source>
        <dbReference type="EMBL" id="SPO04279.1"/>
    </source>
</evidence>
<feature type="domain" description="Carboxylesterase type B" evidence="4">
    <location>
        <begin position="458"/>
        <end position="963"/>
    </location>
</feature>
<dbReference type="GO" id="GO:0016787">
    <property type="term" value="F:hydrolase activity"/>
    <property type="evidence" value="ECO:0007669"/>
    <property type="project" value="UniProtKB-KW"/>
</dbReference>
<organism evidence="5 6">
    <name type="scientific">Cephalotrichum gorgonifer</name>
    <dbReference type="NCBI Taxonomy" id="2041049"/>
    <lineage>
        <taxon>Eukaryota</taxon>
        <taxon>Fungi</taxon>
        <taxon>Dikarya</taxon>
        <taxon>Ascomycota</taxon>
        <taxon>Pezizomycotina</taxon>
        <taxon>Sordariomycetes</taxon>
        <taxon>Hypocreomycetidae</taxon>
        <taxon>Microascales</taxon>
        <taxon>Microascaceae</taxon>
        <taxon>Cephalotrichum</taxon>
    </lineage>
</organism>
<dbReference type="InterPro" id="IPR050309">
    <property type="entry name" value="Type-B_Carboxylest/Lipase"/>
</dbReference>
<name>A0AAE8N2F5_9PEZI</name>